<keyword evidence="3" id="KW-0804">Transcription</keyword>
<evidence type="ECO:0000256" key="2">
    <source>
        <dbReference type="ARBA" id="ARBA00023015"/>
    </source>
</evidence>
<feature type="compositionally biased region" description="Low complexity" evidence="5">
    <location>
        <begin position="88"/>
        <end position="103"/>
    </location>
</feature>
<dbReference type="RefSeq" id="XP_018006042.1">
    <property type="nucleotide sequence ID" value="XM_018146901.1"/>
</dbReference>
<comment type="caution">
    <text evidence="6">The sequence shown here is derived from an EMBL/GenBank/DDBJ whole genome shotgun (WGS) entry which is preliminary data.</text>
</comment>
<gene>
    <name evidence="6" type="ORF">AB675_659</name>
</gene>
<dbReference type="GO" id="GO:0005634">
    <property type="term" value="C:nucleus"/>
    <property type="evidence" value="ECO:0007669"/>
    <property type="project" value="UniProtKB-SubCell"/>
</dbReference>
<dbReference type="InterPro" id="IPR001138">
    <property type="entry name" value="Zn2Cys6_DnaBD"/>
</dbReference>
<evidence type="ECO:0000256" key="4">
    <source>
        <dbReference type="ARBA" id="ARBA00023242"/>
    </source>
</evidence>
<dbReference type="STRING" id="1664694.A0A0N0NSK2"/>
<dbReference type="GO" id="GO:0000976">
    <property type="term" value="F:transcription cis-regulatory region binding"/>
    <property type="evidence" value="ECO:0007669"/>
    <property type="project" value="TreeGrafter"/>
</dbReference>
<keyword evidence="2" id="KW-0805">Transcription regulation</keyword>
<name>A0A0N0NSK2_9EURO</name>
<dbReference type="PANTHER" id="PTHR37534:SF25">
    <property type="entry name" value="ZN(II)2CYS6 TRANSCRIPTION FACTOR (EUROFUNG)"/>
    <property type="match status" value="1"/>
</dbReference>
<dbReference type="GO" id="GO:0000981">
    <property type="term" value="F:DNA-binding transcription factor activity, RNA polymerase II-specific"/>
    <property type="evidence" value="ECO:0007669"/>
    <property type="project" value="InterPro"/>
</dbReference>
<dbReference type="GO" id="GO:0008270">
    <property type="term" value="F:zinc ion binding"/>
    <property type="evidence" value="ECO:0007669"/>
    <property type="project" value="InterPro"/>
</dbReference>
<evidence type="ECO:0000313" key="7">
    <source>
        <dbReference type="Proteomes" id="UP000038010"/>
    </source>
</evidence>
<dbReference type="InterPro" id="IPR021858">
    <property type="entry name" value="Fun_TF"/>
</dbReference>
<dbReference type="GO" id="GO:0045944">
    <property type="term" value="P:positive regulation of transcription by RNA polymerase II"/>
    <property type="evidence" value="ECO:0007669"/>
    <property type="project" value="TreeGrafter"/>
</dbReference>
<dbReference type="OrthoDB" id="4113136at2759"/>
<dbReference type="PANTHER" id="PTHR37534">
    <property type="entry name" value="TRANSCRIPTIONAL ACTIVATOR PROTEIN UGA3"/>
    <property type="match status" value="1"/>
</dbReference>
<proteinExistence type="predicted"/>
<dbReference type="Proteomes" id="UP000038010">
    <property type="component" value="Unassembled WGS sequence"/>
</dbReference>
<dbReference type="CDD" id="cd00067">
    <property type="entry name" value="GAL4"/>
    <property type="match status" value="1"/>
</dbReference>
<evidence type="ECO:0000313" key="6">
    <source>
        <dbReference type="EMBL" id="KPI46079.1"/>
    </source>
</evidence>
<dbReference type="AlphaFoldDB" id="A0A0N0NSK2"/>
<accession>A0A0N0NSK2</accession>
<evidence type="ECO:0000256" key="1">
    <source>
        <dbReference type="ARBA" id="ARBA00004123"/>
    </source>
</evidence>
<evidence type="ECO:0000256" key="3">
    <source>
        <dbReference type="ARBA" id="ARBA00023163"/>
    </source>
</evidence>
<dbReference type="EMBL" id="LFJN01000001">
    <property type="protein sequence ID" value="KPI46079.1"/>
    <property type="molecule type" value="Genomic_DNA"/>
</dbReference>
<comment type="subcellular location">
    <subcellularLocation>
        <location evidence="1">Nucleus</location>
    </subcellularLocation>
</comment>
<organism evidence="6 7">
    <name type="scientific">Cyphellophora attinorum</name>
    <dbReference type="NCBI Taxonomy" id="1664694"/>
    <lineage>
        <taxon>Eukaryota</taxon>
        <taxon>Fungi</taxon>
        <taxon>Dikarya</taxon>
        <taxon>Ascomycota</taxon>
        <taxon>Pezizomycotina</taxon>
        <taxon>Eurotiomycetes</taxon>
        <taxon>Chaetothyriomycetidae</taxon>
        <taxon>Chaetothyriales</taxon>
        <taxon>Cyphellophoraceae</taxon>
        <taxon>Cyphellophora</taxon>
    </lineage>
</organism>
<dbReference type="Pfam" id="PF11951">
    <property type="entry name" value="Fungal_trans_2"/>
    <property type="match status" value="1"/>
</dbReference>
<dbReference type="VEuPathDB" id="FungiDB:AB675_659"/>
<evidence type="ECO:0000256" key="5">
    <source>
        <dbReference type="SAM" id="MobiDB-lite"/>
    </source>
</evidence>
<evidence type="ECO:0008006" key="8">
    <source>
        <dbReference type="Google" id="ProtNLM"/>
    </source>
</evidence>
<keyword evidence="4" id="KW-0539">Nucleus</keyword>
<protein>
    <recommendedName>
        <fullName evidence="8">Zn(2)-C6 fungal-type domain-containing protein</fullName>
    </recommendedName>
</protein>
<dbReference type="GeneID" id="28738770"/>
<reference evidence="6 7" key="1">
    <citation type="submission" date="2015-06" db="EMBL/GenBank/DDBJ databases">
        <title>Draft genome of the ant-associated black yeast Phialophora attae CBS 131958.</title>
        <authorList>
            <person name="Moreno L.F."/>
            <person name="Stielow B.J."/>
            <person name="de Hoog S."/>
            <person name="Vicente V.A."/>
            <person name="Weiss V.A."/>
            <person name="de Vries M."/>
            <person name="Cruz L.M."/>
            <person name="Souza E.M."/>
        </authorList>
    </citation>
    <scope>NUCLEOTIDE SEQUENCE [LARGE SCALE GENOMIC DNA]</scope>
    <source>
        <strain evidence="6 7">CBS 131958</strain>
    </source>
</reference>
<feature type="region of interest" description="Disordered" evidence="5">
    <location>
        <begin position="58"/>
        <end position="109"/>
    </location>
</feature>
<sequence length="423" mass="48170">MNFGSVHMWDGFIEILRGLFDLSETPCDESRPRCGSCQRRGDTCEYEDPIRFKQHIVKPRRKRRKSPPQPALTRNSDEVYSFGTDEGPTPSLLSPSRHSPLAPTMDSGDTVVLSPPQQQLSLYRSQTRVSAAFSHSPEVWATTPMIDHEYSYSEAKYLHHFASELGRWLDCTDPQRQFTLKIPQLVRHERILLLAVICFAARHMKDNSKAVLAHEESVKLLISRLNVANAASDDALLCAIVILRVYEQLDVSDAEVDHERHLAGCSALLRSSQGLQVDPAVPTLRHAAFWVYVRQAMYNACVYQQPPDVDPETDVRVVEVTQNAISFTQILEQQASWTNSLVWLTIKVMHFCFRPGRQDITVRLPEWQDLGADLDHWQRQRPSSFEPIWVGQADSPASSPFPVVLLTTDWHGKTIFLRLPYID</sequence>
<keyword evidence="7" id="KW-1185">Reference proteome</keyword>